<dbReference type="Pfam" id="PF10387">
    <property type="entry name" value="DUF2442"/>
    <property type="match status" value="1"/>
</dbReference>
<organism evidence="1">
    <name type="scientific">marine sediment metagenome</name>
    <dbReference type="NCBI Taxonomy" id="412755"/>
    <lineage>
        <taxon>unclassified sequences</taxon>
        <taxon>metagenomes</taxon>
        <taxon>ecological metagenomes</taxon>
    </lineage>
</organism>
<evidence type="ECO:0008006" key="2">
    <source>
        <dbReference type="Google" id="ProtNLM"/>
    </source>
</evidence>
<accession>X1EJS1</accession>
<sequence length="96" mass="10925">MFPRIAEVRHIEGYRLELIFTSGEKAEIDFRDRIVGRGGIFAPLENIDFFKRVKVDPEIGTLVWPNEVDFCPDVLYSEATGKPLPILETAMIEDVA</sequence>
<dbReference type="SUPFAM" id="SSF143880">
    <property type="entry name" value="NE0471 N-terminal domain-like"/>
    <property type="match status" value="1"/>
</dbReference>
<dbReference type="InterPro" id="IPR018841">
    <property type="entry name" value="DUF2442"/>
</dbReference>
<dbReference type="Gene3D" id="3.30.2020.10">
    <property type="entry name" value="NE0471-like N-terminal domain"/>
    <property type="match status" value="1"/>
</dbReference>
<protein>
    <recommendedName>
        <fullName evidence="2">DUF2442 domain-containing protein</fullName>
    </recommendedName>
</protein>
<dbReference type="EMBL" id="BART01034450">
    <property type="protein sequence ID" value="GAH17369.1"/>
    <property type="molecule type" value="Genomic_DNA"/>
</dbReference>
<name>X1EJS1_9ZZZZ</name>
<evidence type="ECO:0000313" key="1">
    <source>
        <dbReference type="EMBL" id="GAH17369.1"/>
    </source>
</evidence>
<comment type="caution">
    <text evidence="1">The sequence shown here is derived from an EMBL/GenBank/DDBJ whole genome shotgun (WGS) entry which is preliminary data.</text>
</comment>
<dbReference type="AlphaFoldDB" id="X1EJS1"/>
<dbReference type="InterPro" id="IPR036782">
    <property type="entry name" value="NE0471-like_N"/>
</dbReference>
<gene>
    <name evidence="1" type="ORF">S01H4_58869</name>
</gene>
<reference evidence="1" key="1">
    <citation type="journal article" date="2014" name="Front. Microbiol.">
        <title>High frequency of phylogenetically diverse reductive dehalogenase-homologous genes in deep subseafloor sedimentary metagenomes.</title>
        <authorList>
            <person name="Kawai M."/>
            <person name="Futagami T."/>
            <person name="Toyoda A."/>
            <person name="Takaki Y."/>
            <person name="Nishi S."/>
            <person name="Hori S."/>
            <person name="Arai W."/>
            <person name="Tsubouchi T."/>
            <person name="Morono Y."/>
            <person name="Uchiyama I."/>
            <person name="Ito T."/>
            <person name="Fujiyama A."/>
            <person name="Inagaki F."/>
            <person name="Takami H."/>
        </authorList>
    </citation>
    <scope>NUCLEOTIDE SEQUENCE</scope>
    <source>
        <strain evidence="1">Expedition CK06-06</strain>
    </source>
</reference>
<proteinExistence type="predicted"/>